<evidence type="ECO:0000256" key="3">
    <source>
        <dbReference type="ARBA" id="ARBA00023315"/>
    </source>
</evidence>
<dbReference type="EMBL" id="KZ451982">
    <property type="protein sequence ID" value="PKA54766.1"/>
    <property type="molecule type" value="Genomic_DNA"/>
</dbReference>
<reference evidence="4 5" key="1">
    <citation type="journal article" date="2017" name="Nature">
        <title>The Apostasia genome and the evolution of orchids.</title>
        <authorList>
            <person name="Zhang G.Q."/>
            <person name="Liu K.W."/>
            <person name="Li Z."/>
            <person name="Lohaus R."/>
            <person name="Hsiao Y.Y."/>
            <person name="Niu S.C."/>
            <person name="Wang J.Y."/>
            <person name="Lin Y.C."/>
            <person name="Xu Q."/>
            <person name="Chen L.J."/>
            <person name="Yoshida K."/>
            <person name="Fujiwara S."/>
            <person name="Wang Z.W."/>
            <person name="Zhang Y.Q."/>
            <person name="Mitsuda N."/>
            <person name="Wang M."/>
            <person name="Liu G.H."/>
            <person name="Pecoraro L."/>
            <person name="Huang H.X."/>
            <person name="Xiao X.J."/>
            <person name="Lin M."/>
            <person name="Wu X.Y."/>
            <person name="Wu W.L."/>
            <person name="Chen Y.Y."/>
            <person name="Chang S.B."/>
            <person name="Sakamoto S."/>
            <person name="Ohme-Takagi M."/>
            <person name="Yagi M."/>
            <person name="Zeng S.J."/>
            <person name="Shen C.Y."/>
            <person name="Yeh C.M."/>
            <person name="Luo Y.B."/>
            <person name="Tsai W.C."/>
            <person name="Van de Peer Y."/>
            <person name="Liu Z.J."/>
        </authorList>
    </citation>
    <scope>NUCLEOTIDE SEQUENCE [LARGE SCALE GENOMIC DNA]</scope>
    <source>
        <strain evidence="5">cv. Shenzhen</strain>
        <tissue evidence="4">Stem</tissue>
    </source>
</reference>
<protein>
    <submittedName>
        <fullName evidence="4">Omega-hydroxypalmitate O-feruloyl transferase</fullName>
        <ecNumber evidence="4">2.3.1.188</ecNumber>
    </submittedName>
</protein>
<dbReference type="PANTHER" id="PTHR31642:SF189">
    <property type="entry name" value="ACYLTRANSFERASE GLAUCE"/>
    <property type="match status" value="1"/>
</dbReference>
<dbReference type="OrthoDB" id="671439at2759"/>
<dbReference type="PANTHER" id="PTHR31642">
    <property type="entry name" value="TRICHOTHECENE 3-O-ACETYLTRANSFERASE"/>
    <property type="match status" value="1"/>
</dbReference>
<dbReference type="Proteomes" id="UP000236161">
    <property type="component" value="Unassembled WGS sequence"/>
</dbReference>
<dbReference type="InterPro" id="IPR050317">
    <property type="entry name" value="Plant_Fungal_Acyltransferase"/>
</dbReference>
<accession>A0A2I0AGZ2</accession>
<dbReference type="InterPro" id="IPR023213">
    <property type="entry name" value="CAT-like_dom_sf"/>
</dbReference>
<evidence type="ECO:0000256" key="1">
    <source>
        <dbReference type="ARBA" id="ARBA00009861"/>
    </source>
</evidence>
<dbReference type="Gene3D" id="3.30.559.10">
    <property type="entry name" value="Chloramphenicol acetyltransferase-like domain"/>
    <property type="match status" value="2"/>
</dbReference>
<dbReference type="SUPFAM" id="SSF52777">
    <property type="entry name" value="CoA-dependent acyltransferases"/>
    <property type="match status" value="1"/>
</dbReference>
<proteinExistence type="inferred from homology"/>
<keyword evidence="5" id="KW-1185">Reference proteome</keyword>
<evidence type="ECO:0000313" key="5">
    <source>
        <dbReference type="Proteomes" id="UP000236161"/>
    </source>
</evidence>
<dbReference type="EC" id="2.3.1.188" evidence="4"/>
<gene>
    <name evidence="4" type="primary">HHT1</name>
    <name evidence="4" type="ORF">AXF42_Ash000601</name>
</gene>
<keyword evidence="3 4" id="KW-0012">Acyltransferase</keyword>
<sequence>MGALYQEPPLLQDLNLTITTSSTLFPSEPTERRSMFLSNIDQVLNFSVVTVHFFTAQPKFPPELVVERLRYAVERVLVPYDFLAGRLRIDVEGGRLEIDCNAAGVGFVAASSEFKLEEIGELDYPNQAFRQLAVAGLPQPEGLNLEDQPLISFQLTSFKCGGFALGISNNHATFDGISFSSFLRNLAAVAAGEPLAVHPFSNRRLLSARSPPLVSFPHPELVDAASASPTMLEPSSSDLHLRLFHLSAADIASLKLRALPLSSKPTSFNTVVAHLWRCKALAGAGGVAGGERVSTVLYAVDIRRRLRPPLPAEFTGNAVLSGYGMATVRELEEGPFGRVVEAVATGAARMDDEYVRSVIDWGSVHRGFPSGDVFVSSWWRLGFAGVKFPWGSPAYSCPVAHPRRDIVLLLPTVAGEDEGVNALVVLPPGDMESFAVLFKKFLAE</sequence>
<dbReference type="GO" id="GO:0102406">
    <property type="term" value="F:omega-hydroxypalmitate O-sinapoyl transferase activity"/>
    <property type="evidence" value="ECO:0007669"/>
    <property type="project" value="UniProtKB-EC"/>
</dbReference>
<evidence type="ECO:0000313" key="4">
    <source>
        <dbReference type="EMBL" id="PKA54766.1"/>
    </source>
</evidence>
<comment type="similarity">
    <text evidence="1">Belongs to the plant acyltransferase family.</text>
</comment>
<dbReference type="AlphaFoldDB" id="A0A2I0AGZ2"/>
<keyword evidence="2 4" id="KW-0808">Transferase</keyword>
<dbReference type="Pfam" id="PF02458">
    <property type="entry name" value="Transferase"/>
    <property type="match status" value="1"/>
</dbReference>
<organism evidence="4 5">
    <name type="scientific">Apostasia shenzhenica</name>
    <dbReference type="NCBI Taxonomy" id="1088818"/>
    <lineage>
        <taxon>Eukaryota</taxon>
        <taxon>Viridiplantae</taxon>
        <taxon>Streptophyta</taxon>
        <taxon>Embryophyta</taxon>
        <taxon>Tracheophyta</taxon>
        <taxon>Spermatophyta</taxon>
        <taxon>Magnoliopsida</taxon>
        <taxon>Liliopsida</taxon>
        <taxon>Asparagales</taxon>
        <taxon>Orchidaceae</taxon>
        <taxon>Apostasioideae</taxon>
        <taxon>Apostasia</taxon>
    </lineage>
</organism>
<dbReference type="STRING" id="1088818.A0A2I0AGZ2"/>
<evidence type="ECO:0000256" key="2">
    <source>
        <dbReference type="ARBA" id="ARBA00022679"/>
    </source>
</evidence>
<name>A0A2I0AGZ2_9ASPA</name>